<keyword evidence="2" id="KW-0802">TPR repeat</keyword>
<dbReference type="InterPro" id="IPR011990">
    <property type="entry name" value="TPR-like_helical_dom_sf"/>
</dbReference>
<dbReference type="SUPFAM" id="SSF52980">
    <property type="entry name" value="Restriction endonuclease-like"/>
    <property type="match status" value="1"/>
</dbReference>
<evidence type="ECO:0000259" key="3">
    <source>
        <dbReference type="Pfam" id="PF20698"/>
    </source>
</evidence>
<dbReference type="RefSeq" id="WP_062265952.1">
    <property type="nucleotide sequence ID" value="NZ_LT158599.1"/>
</dbReference>
<feature type="domain" description="PIN" evidence="3">
    <location>
        <begin position="999"/>
        <end position="1139"/>
    </location>
</feature>
<dbReference type="InterPro" id="IPR011335">
    <property type="entry name" value="Restrct_endonuc-II-like"/>
</dbReference>
<protein>
    <recommendedName>
        <fullName evidence="3">PIN domain-containing protein</fullName>
    </recommendedName>
</protein>
<accession>A0A120N6U8</accession>
<dbReference type="SUPFAM" id="SSF48452">
    <property type="entry name" value="TPR-like"/>
    <property type="match status" value="4"/>
</dbReference>
<evidence type="ECO:0000313" key="5">
    <source>
        <dbReference type="Proteomes" id="UP000069850"/>
    </source>
</evidence>
<keyword evidence="1" id="KW-0677">Repeat</keyword>
<dbReference type="Pfam" id="PF20698">
    <property type="entry name" value="PIN-TPR-GreABC"/>
    <property type="match status" value="1"/>
</dbReference>
<dbReference type="PANTHER" id="PTHR45586">
    <property type="entry name" value="TPR REPEAT-CONTAINING PROTEIN PA4667"/>
    <property type="match status" value="1"/>
</dbReference>
<proteinExistence type="predicted"/>
<dbReference type="Pfam" id="PF13432">
    <property type="entry name" value="TPR_16"/>
    <property type="match status" value="2"/>
</dbReference>
<dbReference type="InterPro" id="IPR019734">
    <property type="entry name" value="TPR_rpt"/>
</dbReference>
<reference evidence="4 5" key="1">
    <citation type="submission" date="2016-01" db="EMBL/GenBank/DDBJ databases">
        <authorList>
            <person name="Manzoor S."/>
        </authorList>
    </citation>
    <scope>NUCLEOTIDE SEQUENCE [LARGE SCALE GENOMIC DNA]</scope>
    <source>
        <strain evidence="4">Methanoculleus sp MAB1</strain>
    </source>
</reference>
<gene>
    <name evidence="4" type="ORF">MMAB1_3323</name>
</gene>
<dbReference type="Gene3D" id="1.25.40.10">
    <property type="entry name" value="Tetratricopeptide repeat domain"/>
    <property type="match status" value="3"/>
</dbReference>
<evidence type="ECO:0000256" key="2">
    <source>
        <dbReference type="ARBA" id="ARBA00022803"/>
    </source>
</evidence>
<dbReference type="KEGG" id="mema:MMAB1_3323"/>
<evidence type="ECO:0000256" key="1">
    <source>
        <dbReference type="ARBA" id="ARBA00022737"/>
    </source>
</evidence>
<dbReference type="SMART" id="SM00028">
    <property type="entry name" value="TPR"/>
    <property type="match status" value="4"/>
</dbReference>
<dbReference type="PANTHER" id="PTHR45586:SF1">
    <property type="entry name" value="LIPOPOLYSACCHARIDE ASSEMBLY PROTEIN B"/>
    <property type="match status" value="1"/>
</dbReference>
<name>A0A120N6U8_9EURY</name>
<dbReference type="OrthoDB" id="148306at2157"/>
<dbReference type="GeneID" id="27138720"/>
<dbReference type="Proteomes" id="UP000069850">
    <property type="component" value="Chromosome 1"/>
</dbReference>
<dbReference type="InterPro" id="IPR051012">
    <property type="entry name" value="CellSynth/LPSAsmb/PSIAsmb"/>
</dbReference>
<evidence type="ECO:0000313" key="4">
    <source>
        <dbReference type="EMBL" id="CVK34536.1"/>
    </source>
</evidence>
<dbReference type="InterPro" id="IPR048987">
    <property type="entry name" value="PIN-TPR-GreABC"/>
</dbReference>
<dbReference type="EMBL" id="LT158599">
    <property type="protein sequence ID" value="CVK34536.1"/>
    <property type="molecule type" value="Genomic_DNA"/>
</dbReference>
<organism evidence="4 5">
    <name type="scientific">Methanoculleus bourgensis</name>
    <dbReference type="NCBI Taxonomy" id="83986"/>
    <lineage>
        <taxon>Archaea</taxon>
        <taxon>Methanobacteriati</taxon>
        <taxon>Methanobacteriota</taxon>
        <taxon>Stenosarchaea group</taxon>
        <taxon>Methanomicrobia</taxon>
        <taxon>Methanomicrobiales</taxon>
        <taxon>Methanomicrobiaceae</taxon>
        <taxon>Methanoculleus</taxon>
    </lineage>
</organism>
<sequence>MLDEHNTRLPPPTNWQDFEGLCSDLLGEVYGIGLVQKYGRQGQEQNGIDIIICPNTEHGWIGVQCKQKETYPERDLTASEVQREVAKVTAFKPTISQYVIVTTAPRDKKIQDLAMEITERHLREGKFSVQIWSWDDIEELLRKNPAVLKRWYLSHQISDIVEKVETKVATEHEETRMVIKDELRQQKEFLSSGIDITAFSTEYHEDLDIIKKELDEHRPSTALRWLSDFRKSKWSRASDGIKYRIVTMQGIAEARLNNFDSGARKFIQALQYKPHEEKAKLNAALGHILVGECDVAEELARDVIKGNPFNPIGYARLIQAQGAKGSIELIIDLIPKSLLHSPDVAVALGQHYYYQGDFKKAARWLGLALENAEEDTLIIKTLLASAKCHAVQDEPQSLQGLQINETNQKELLDALRLYDDILSQISEDIDLQRALISVHIERARVNTMLGHEELAETDIERAYQLDPANSDILFIKGWYAFRVGEYAQAEKYFQQVVWTERFSPTALELFFECLGRQHRFDEAIELLQSYQRRDLTQEQEETLASSLLKLYVTKSKDCYKEAEDLARKRLQEDEGSIQRHLDLVKVLHQIGKTPDAVAHLNIVKKLLSDALSPQQQLEIADICHHLNQFDATIAIYQKFIDPTQDTGYTHRFIDACYFGGNHGKALELCRKLHSVHGPLKHSANIELAIYLEIGDLSEAERLCEAFLEKFPYDYDMRVNLAMVYFRDGDVASVESLLSLPYEFEALSYFSGAKLVRLYYYHNRFYEALDLAYRLLKKYFKLPEAHWDYIALFLDLGDERREFPDLEVVKLGSSVCYEDQSGRAYVVTIDSDTQEGHPALDPSEPLAQLLLGKPVGAEISLHGEQDPLFDEHLIIKSIKSKYVHAFQDSAENFAQRFPGNKGGPRRFPMRHDAEGRINPEDIERLKQAVSRNVDWANPAFEIYKQRKLPIEALANHLRSNVFSVCSLLMQSPDMGIYYTPNPHGSHLTALTDLDDGAVLVLDPVAIATIHSLQIGDLLKERYEKLGIAQSTIDLIEWAVLEYSGTHGRAHSTLTVTDGTLTMLEVPEEAIRKGKDSLEALLKWVRTNCTVIPCYPSLKYGYLKKQEYNSLLGAASMDSILLATLPNHILYSDDALIHLIGRQEFGVASTISTPSVLLDCLNASVLTKEQYYTHISDLTRWHYHPIPIDAEMLIACAESSSWDLNSPFVDLLDAMGSRDQTRDTEVLRIALKFTELLWTESIDEWYRNVIFLKLLTTIAPSANAEPFIHFYANMISMRPTLSESATAEVCANISLWCFLFQERLRNDEADTIDQSDASAVQ</sequence>